<feature type="domain" description="Ice-binding protein C-terminal" evidence="2">
    <location>
        <begin position="310"/>
        <end position="327"/>
    </location>
</feature>
<feature type="signal peptide" evidence="1">
    <location>
        <begin position="1"/>
        <end position="22"/>
    </location>
</feature>
<evidence type="ECO:0000313" key="3">
    <source>
        <dbReference type="EMBL" id="MCO6042441.1"/>
    </source>
</evidence>
<evidence type="ECO:0000256" key="1">
    <source>
        <dbReference type="SAM" id="SignalP"/>
    </source>
</evidence>
<keyword evidence="4" id="KW-1185">Reference proteome</keyword>
<dbReference type="Pfam" id="PF07589">
    <property type="entry name" value="PEP-CTERM"/>
    <property type="match status" value="1"/>
</dbReference>
<dbReference type="InterPro" id="IPR013424">
    <property type="entry name" value="Ice-binding_C"/>
</dbReference>
<protein>
    <submittedName>
        <fullName evidence="3">PEP-CTERM sorting domain-containing protein</fullName>
    </submittedName>
</protein>
<feature type="chain" id="PRO_5040945907" evidence="1">
    <location>
        <begin position="23"/>
        <end position="347"/>
    </location>
</feature>
<dbReference type="RefSeq" id="WP_252850541.1">
    <property type="nucleotide sequence ID" value="NZ_JAMXLR010000003.1"/>
</dbReference>
<accession>A0A9X2FAJ6</accession>
<gene>
    <name evidence="3" type="ORF">NG895_00840</name>
</gene>
<organism evidence="3 4">
    <name type="scientific">Aeoliella straminimaris</name>
    <dbReference type="NCBI Taxonomy" id="2954799"/>
    <lineage>
        <taxon>Bacteria</taxon>
        <taxon>Pseudomonadati</taxon>
        <taxon>Planctomycetota</taxon>
        <taxon>Planctomycetia</taxon>
        <taxon>Pirellulales</taxon>
        <taxon>Lacipirellulaceae</taxon>
        <taxon>Aeoliella</taxon>
    </lineage>
</organism>
<reference evidence="3" key="1">
    <citation type="submission" date="2022-06" db="EMBL/GenBank/DDBJ databases">
        <title>Aeoliella straminimaris, a novel planctomycete from sediments.</title>
        <authorList>
            <person name="Vitorino I.R."/>
            <person name="Lage O.M."/>
        </authorList>
    </citation>
    <scope>NUCLEOTIDE SEQUENCE</scope>
    <source>
        <strain evidence="3">ICT_H6.2</strain>
    </source>
</reference>
<keyword evidence="1" id="KW-0732">Signal</keyword>
<sequence length="347" mass="36505">MNSRLCCIGLLAGVAAHGFAAAQSQTTYNRLDDLGDNTVQTFVTEQSASFGGVSLLLKGHGSGRDVTVQVRRLLYDGRLSTTVVAEGTLAASEISTSTPEWRYIQFDSPVQVMRWLDYGLVLTHQETGPPGYVDYGTAIGNPYGEGRIMHEGSPGAVLSLVQPNLDLAFENIYTTFEPIRLRVDPATETITATGSFDYTLDHRGQFLLTNGNGIGDGSTSEQLSFQPILRALGGGTTGSEGIYLADDGIGLSFTGTKANGLVTMNAVDGATISYALATDAQKAYLESAAAGREVLHVATGRGAPVQVVLVPEPSSLVLLGLGSLALLRFGATASQRARRACKQALPA</sequence>
<dbReference type="AlphaFoldDB" id="A0A9X2FAJ6"/>
<evidence type="ECO:0000313" key="4">
    <source>
        <dbReference type="Proteomes" id="UP001155241"/>
    </source>
</evidence>
<dbReference type="NCBIfam" id="TIGR02595">
    <property type="entry name" value="PEP_CTERM"/>
    <property type="match status" value="1"/>
</dbReference>
<dbReference type="EMBL" id="JAMXLR010000003">
    <property type="protein sequence ID" value="MCO6042441.1"/>
    <property type="molecule type" value="Genomic_DNA"/>
</dbReference>
<name>A0A9X2FAJ6_9BACT</name>
<comment type="caution">
    <text evidence="3">The sequence shown here is derived from an EMBL/GenBank/DDBJ whole genome shotgun (WGS) entry which is preliminary data.</text>
</comment>
<proteinExistence type="predicted"/>
<dbReference type="Proteomes" id="UP001155241">
    <property type="component" value="Unassembled WGS sequence"/>
</dbReference>
<evidence type="ECO:0000259" key="2">
    <source>
        <dbReference type="Pfam" id="PF07589"/>
    </source>
</evidence>